<dbReference type="Proteomes" id="UP001055439">
    <property type="component" value="Chromosome 4"/>
</dbReference>
<evidence type="ECO:0000313" key="1">
    <source>
        <dbReference type="EMBL" id="URD99139.1"/>
    </source>
</evidence>
<gene>
    <name evidence="1" type="ORF">MUK42_10724</name>
</gene>
<evidence type="ECO:0000313" key="2">
    <source>
        <dbReference type="Proteomes" id="UP001055439"/>
    </source>
</evidence>
<proteinExistence type="predicted"/>
<keyword evidence="2" id="KW-1185">Reference proteome</keyword>
<sequence length="136" mass="14744">MGDTASWRWTGKAATSDTISRWGGGDGGRRDSFVKLIKKKKTKPPRSSVSGSKAKALATFLFSFPLHSTLLLSALIPLPARLSPYSRASPPFDNQGRESTFVEGNSLIPANLGFAHLVDLEAKVSSFTEEEECDEI</sequence>
<organism evidence="1 2">
    <name type="scientific">Musa troglodytarum</name>
    <name type="common">fe'i banana</name>
    <dbReference type="NCBI Taxonomy" id="320322"/>
    <lineage>
        <taxon>Eukaryota</taxon>
        <taxon>Viridiplantae</taxon>
        <taxon>Streptophyta</taxon>
        <taxon>Embryophyta</taxon>
        <taxon>Tracheophyta</taxon>
        <taxon>Spermatophyta</taxon>
        <taxon>Magnoliopsida</taxon>
        <taxon>Liliopsida</taxon>
        <taxon>Zingiberales</taxon>
        <taxon>Musaceae</taxon>
        <taxon>Musa</taxon>
    </lineage>
</organism>
<dbReference type="EMBL" id="CP097506">
    <property type="protein sequence ID" value="URD99139.1"/>
    <property type="molecule type" value="Genomic_DNA"/>
</dbReference>
<name>A0A9E7FMR1_9LILI</name>
<protein>
    <submittedName>
        <fullName evidence="1">Uncharacterized protein</fullName>
    </submittedName>
</protein>
<reference evidence="1" key="1">
    <citation type="submission" date="2022-05" db="EMBL/GenBank/DDBJ databases">
        <title>The Musa troglodytarum L. genome provides insights into the mechanism of non-climacteric behaviour and enrichment of carotenoids.</title>
        <authorList>
            <person name="Wang J."/>
        </authorList>
    </citation>
    <scope>NUCLEOTIDE SEQUENCE</scope>
    <source>
        <tissue evidence="1">Leaf</tissue>
    </source>
</reference>
<dbReference type="AlphaFoldDB" id="A0A9E7FMR1"/>
<accession>A0A9E7FMR1</accession>